<dbReference type="Gene3D" id="3.30.1520.10">
    <property type="entry name" value="Phox-like domain"/>
    <property type="match status" value="1"/>
</dbReference>
<dbReference type="PROSITE" id="PS50195">
    <property type="entry name" value="PX"/>
    <property type="match status" value="1"/>
</dbReference>
<feature type="domain" description="PX" evidence="1">
    <location>
        <begin position="1"/>
        <end position="139"/>
    </location>
</feature>
<dbReference type="GO" id="GO:0035091">
    <property type="term" value="F:phosphatidylinositol binding"/>
    <property type="evidence" value="ECO:0007669"/>
    <property type="project" value="InterPro"/>
</dbReference>
<gene>
    <name evidence="2" type="ORF">BN9_077190</name>
</gene>
<proteinExistence type="predicted"/>
<comment type="caution">
    <text evidence="2">The sequence shown here is derived from an EMBL/GenBank/DDBJ whole genome shotgun (WGS) entry which is preliminary data.</text>
</comment>
<dbReference type="CDD" id="cd06093">
    <property type="entry name" value="PX_domain"/>
    <property type="match status" value="1"/>
</dbReference>
<evidence type="ECO:0000313" key="3">
    <source>
        <dbReference type="Proteomes" id="UP000053237"/>
    </source>
</evidence>
<dbReference type="Proteomes" id="UP000053237">
    <property type="component" value="Unassembled WGS sequence"/>
</dbReference>
<organism evidence="2 3">
    <name type="scientific">Albugo candida</name>
    <dbReference type="NCBI Taxonomy" id="65357"/>
    <lineage>
        <taxon>Eukaryota</taxon>
        <taxon>Sar</taxon>
        <taxon>Stramenopiles</taxon>
        <taxon>Oomycota</taxon>
        <taxon>Peronosporomycetes</taxon>
        <taxon>Albuginales</taxon>
        <taxon>Albuginaceae</taxon>
        <taxon>Albugo</taxon>
    </lineage>
</organism>
<dbReference type="EMBL" id="CAIX01000140">
    <property type="protein sequence ID" value="CCI46764.1"/>
    <property type="molecule type" value="Genomic_DNA"/>
</dbReference>
<protein>
    <recommendedName>
        <fullName evidence="1">PX domain-containing protein</fullName>
    </recommendedName>
</protein>
<sequence>MTPEEIEGGYKCSLKIEEYRIRKKAEYKIFVQLSFFSSRSHGHGSTSWHIWRSFGKFRKLDELLRKRNPSHMKGIQFPPLYRRRLIIRSHLREDFLEMRMRELDTYLRMVIQSPSVVAFHMSSPQSQTLKTFIGFVSGFGMNAQYEPSNVRPSMSQLTACPTMAYTQTASVVADDDDDFRSVASSTYSSISSSFGNSAVYRWSGTGFQGYSTHPERIINARRNYHVSSYSHPSSARSSFGRNDTLSLSSNRNFSRTDAYGECVGEMTHESEVQRAKMERELYKVELVGVGMPPDGSCLLHCIVYEMYPLQCLKDYPTSMTIVNVGAADGMAPRRIAAARYLRVKLMEYGLKHLKQLASFLHQKEDELRLRYEAFRDIPDEQATTAELYAASSMFNIEIVLISNNESFKIEPVTPIAGLPSSREGTRRTVTFGYMTPSDGLGGHYICTRPRPYRFEESNNPFAGGKYCGSIAIGPPRKSSNIRCVPNKTLNFGHVNEQPV</sequence>
<accession>A0A024GKA0</accession>
<evidence type="ECO:0000259" key="1">
    <source>
        <dbReference type="PROSITE" id="PS50195"/>
    </source>
</evidence>
<dbReference type="STRING" id="65357.A0A024GKA0"/>
<name>A0A024GKA0_9STRA</name>
<dbReference type="InParanoid" id="A0A024GKA0"/>
<reference evidence="2 3" key="1">
    <citation type="submission" date="2012-05" db="EMBL/GenBank/DDBJ databases">
        <title>Recombination and specialization in a pathogen metapopulation.</title>
        <authorList>
            <person name="Gardiner A."/>
            <person name="Kemen E."/>
            <person name="Schultz-Larsen T."/>
            <person name="MacLean D."/>
            <person name="Van Oosterhout C."/>
            <person name="Jones J.D.G."/>
        </authorList>
    </citation>
    <scope>NUCLEOTIDE SEQUENCE [LARGE SCALE GENOMIC DNA]</scope>
    <source>
        <strain evidence="2 3">Ac Nc2</strain>
    </source>
</reference>
<dbReference type="Gene3D" id="3.90.70.80">
    <property type="match status" value="1"/>
</dbReference>
<dbReference type="OrthoDB" id="66762at2759"/>
<dbReference type="CDD" id="cd22744">
    <property type="entry name" value="OTU"/>
    <property type="match status" value="1"/>
</dbReference>
<keyword evidence="3" id="KW-1185">Reference proteome</keyword>
<dbReference type="Pfam" id="PF00787">
    <property type="entry name" value="PX"/>
    <property type="match status" value="1"/>
</dbReference>
<dbReference type="AlphaFoldDB" id="A0A024GKA0"/>
<evidence type="ECO:0000313" key="2">
    <source>
        <dbReference type="EMBL" id="CCI46764.1"/>
    </source>
</evidence>
<dbReference type="InterPro" id="IPR001683">
    <property type="entry name" value="PX_dom"/>
</dbReference>
<dbReference type="SUPFAM" id="SSF64268">
    <property type="entry name" value="PX domain"/>
    <property type="match status" value="1"/>
</dbReference>
<dbReference type="InterPro" id="IPR036871">
    <property type="entry name" value="PX_dom_sf"/>
</dbReference>